<dbReference type="Pfam" id="PF19560">
    <property type="entry name" value="DUF6082"/>
    <property type="match status" value="1"/>
</dbReference>
<organism evidence="2 3">
    <name type="scientific">Marinobacter salarius</name>
    <dbReference type="NCBI Taxonomy" id="1420917"/>
    <lineage>
        <taxon>Bacteria</taxon>
        <taxon>Pseudomonadati</taxon>
        <taxon>Pseudomonadota</taxon>
        <taxon>Gammaproteobacteria</taxon>
        <taxon>Pseudomonadales</taxon>
        <taxon>Marinobacteraceae</taxon>
        <taxon>Marinobacter</taxon>
    </lineage>
</organism>
<reference evidence="2 3" key="1">
    <citation type="journal article" date="2014" name="Genome Announc.">
        <title>Draft Genome Sequences of Marinobacter similis A3d10T and Marinobacter salarius R9SW1T.</title>
        <authorList>
            <person name="Ivanova E.P."/>
            <person name="Ng H.J."/>
            <person name="Webb H.K."/>
            <person name="Feng G."/>
            <person name="Oshima K."/>
            <person name="Hattori M."/>
            <person name="Ohkuma M."/>
            <person name="Sergeev A.F."/>
            <person name="Mikhailov V.V."/>
            <person name="Crawford R.J."/>
            <person name="Sawabe T."/>
        </authorList>
    </citation>
    <scope>NUCLEOTIDE SEQUENCE [LARGE SCALE GENOMIC DNA]</scope>
    <source>
        <strain evidence="3">A3d10 and R9SW1</strain>
    </source>
</reference>
<evidence type="ECO:0000313" key="2">
    <source>
        <dbReference type="EMBL" id="AHI33478.1"/>
    </source>
</evidence>
<proteinExistence type="predicted"/>
<dbReference type="EMBL" id="CP007152">
    <property type="protein sequence ID" value="AHI33478.1"/>
    <property type="molecule type" value="Genomic_DNA"/>
</dbReference>
<feature type="transmembrane region" description="Helical" evidence="1">
    <location>
        <begin position="46"/>
        <end position="66"/>
    </location>
</feature>
<dbReference type="InterPro" id="IPR045728">
    <property type="entry name" value="DUF6082"/>
</dbReference>
<gene>
    <name evidence="2" type="ORF">AU15_22010</name>
</gene>
<dbReference type="Proteomes" id="UP000035081">
    <property type="component" value="Chromosome"/>
</dbReference>
<accession>W5Z4T7</accession>
<name>W5Z4T7_9GAMM</name>
<dbReference type="AlphaFoldDB" id="W5Z4T7"/>
<evidence type="ECO:0000313" key="3">
    <source>
        <dbReference type="Proteomes" id="UP000035081"/>
    </source>
</evidence>
<evidence type="ECO:0000256" key="1">
    <source>
        <dbReference type="SAM" id="Phobius"/>
    </source>
</evidence>
<sequence length="214" mass="24203">MGFRFWLGVSTLFLVALWGGYAIFLVYISSPITDVSLNSAAPFGDSFGIFSSLFAGLALIGLLYTIHLQAEELKLQREEMAKNVATQVRGLHFSMQELAISDTSGELQKVWYEDSGSEQSFRQSAYVNLVLSHWEMQFHNGLMTQDQLRTAVKTYMKKFHFQRFWVNARAHRASMADAADNKVAVLFHEILDAAYNELPGVDQEERAKEEHGVP</sequence>
<dbReference type="KEGG" id="msr:AU15_22010"/>
<keyword evidence="1" id="KW-0472">Membrane</keyword>
<keyword evidence="1" id="KW-0812">Transmembrane</keyword>
<protein>
    <submittedName>
        <fullName evidence="2">Uncharacterized protein</fullName>
    </submittedName>
</protein>
<dbReference type="HOGENOM" id="CLU_1287585_0_0_6"/>
<keyword evidence="1" id="KW-1133">Transmembrane helix</keyword>